<reference evidence="5 6" key="2">
    <citation type="journal article" date="2017" name="Nature">
        <title>The Apostasia genome and the evolution of orchids.</title>
        <authorList>
            <person name="Zhang G.Q."/>
            <person name="Liu K.W."/>
            <person name="Li Z."/>
            <person name="Lohaus R."/>
            <person name="Hsiao Y.Y."/>
            <person name="Niu S.C."/>
            <person name="Wang J.Y."/>
            <person name="Lin Y.C."/>
            <person name="Xu Q."/>
            <person name="Chen L.J."/>
            <person name="Yoshida K."/>
            <person name="Fujiwara S."/>
            <person name="Wang Z.W."/>
            <person name="Zhang Y.Q."/>
            <person name="Mitsuda N."/>
            <person name="Wang M."/>
            <person name="Liu G.H."/>
            <person name="Pecoraro L."/>
            <person name="Huang H.X."/>
            <person name="Xiao X.J."/>
            <person name="Lin M."/>
            <person name="Wu X.Y."/>
            <person name="Wu W.L."/>
            <person name="Chen Y.Y."/>
            <person name="Chang S.B."/>
            <person name="Sakamoto S."/>
            <person name="Ohme-Takagi M."/>
            <person name="Yagi M."/>
            <person name="Zeng S.J."/>
            <person name="Shen C.Y."/>
            <person name="Yeh C.M."/>
            <person name="Luo Y.B."/>
            <person name="Tsai W.C."/>
            <person name="Van de Peer Y."/>
            <person name="Liu Z.J."/>
        </authorList>
    </citation>
    <scope>NUCLEOTIDE SEQUENCE [LARGE SCALE GENOMIC DNA]</scope>
    <source>
        <tissue evidence="5">The whole plant</tissue>
    </source>
</reference>
<feature type="domain" description="RRM" evidence="4">
    <location>
        <begin position="166"/>
        <end position="243"/>
    </location>
</feature>
<dbReference type="SUPFAM" id="SSF54928">
    <property type="entry name" value="RNA-binding domain, RBD"/>
    <property type="match status" value="2"/>
</dbReference>
<dbReference type="Gene3D" id="3.30.70.330">
    <property type="match status" value="2"/>
</dbReference>
<evidence type="ECO:0000256" key="1">
    <source>
        <dbReference type="ARBA" id="ARBA00022884"/>
    </source>
</evidence>
<name>A0A2I0X488_9ASPA</name>
<organism evidence="5 6">
    <name type="scientific">Dendrobium catenatum</name>
    <dbReference type="NCBI Taxonomy" id="906689"/>
    <lineage>
        <taxon>Eukaryota</taxon>
        <taxon>Viridiplantae</taxon>
        <taxon>Streptophyta</taxon>
        <taxon>Embryophyta</taxon>
        <taxon>Tracheophyta</taxon>
        <taxon>Spermatophyta</taxon>
        <taxon>Magnoliopsida</taxon>
        <taxon>Liliopsida</taxon>
        <taxon>Asparagales</taxon>
        <taxon>Orchidaceae</taxon>
        <taxon>Epidendroideae</taxon>
        <taxon>Malaxideae</taxon>
        <taxon>Dendrobiinae</taxon>
        <taxon>Dendrobium</taxon>
    </lineage>
</organism>
<evidence type="ECO:0000313" key="5">
    <source>
        <dbReference type="EMBL" id="PKU82707.1"/>
    </source>
</evidence>
<dbReference type="InterPro" id="IPR000504">
    <property type="entry name" value="RRM_dom"/>
</dbReference>
<protein>
    <submittedName>
        <fullName evidence="5">28 kDa ribonucleoprotein, chloroplastic</fullName>
    </submittedName>
</protein>
<dbReference type="PROSITE" id="PS50102">
    <property type="entry name" value="RRM"/>
    <property type="match status" value="2"/>
</dbReference>
<dbReference type="InterPro" id="IPR050886">
    <property type="entry name" value="RNA-binding_reg"/>
</dbReference>
<dbReference type="EMBL" id="KZ502164">
    <property type="protein sequence ID" value="PKU82707.1"/>
    <property type="molecule type" value="Genomic_DNA"/>
</dbReference>
<accession>A0A2I0X488</accession>
<dbReference type="SMART" id="SM00360">
    <property type="entry name" value="RRM"/>
    <property type="match status" value="2"/>
</dbReference>
<evidence type="ECO:0000259" key="4">
    <source>
        <dbReference type="PROSITE" id="PS50102"/>
    </source>
</evidence>
<evidence type="ECO:0000256" key="2">
    <source>
        <dbReference type="PROSITE-ProRule" id="PRU00176"/>
    </source>
</evidence>
<dbReference type="GO" id="GO:0003723">
    <property type="term" value="F:RNA binding"/>
    <property type="evidence" value="ECO:0007669"/>
    <property type="project" value="UniProtKB-UniRule"/>
</dbReference>
<dbReference type="InterPro" id="IPR012677">
    <property type="entry name" value="Nucleotide-bd_a/b_plait_sf"/>
</dbReference>
<keyword evidence="1 2" id="KW-0694">RNA-binding</keyword>
<evidence type="ECO:0000313" key="6">
    <source>
        <dbReference type="Proteomes" id="UP000233837"/>
    </source>
</evidence>
<proteinExistence type="predicted"/>
<dbReference type="Proteomes" id="UP000233837">
    <property type="component" value="Unassembled WGS sequence"/>
</dbReference>
<keyword evidence="5" id="KW-0687">Ribonucleoprotein</keyword>
<dbReference type="GO" id="GO:1990904">
    <property type="term" value="C:ribonucleoprotein complex"/>
    <property type="evidence" value="ECO:0007669"/>
    <property type="project" value="UniProtKB-KW"/>
</dbReference>
<dbReference type="InterPro" id="IPR035979">
    <property type="entry name" value="RBD_domain_sf"/>
</dbReference>
<dbReference type="STRING" id="906689.A0A2I0X488"/>
<dbReference type="PANTHER" id="PTHR48024:SF56">
    <property type="entry name" value="HETEROGENEOUS NUCLEAR RIBONUCLEOPROTEIN A0"/>
    <property type="match status" value="1"/>
</dbReference>
<gene>
    <name evidence="5" type="ORF">MA16_Dca020286</name>
</gene>
<evidence type="ECO:0000256" key="3">
    <source>
        <dbReference type="SAM" id="MobiDB-lite"/>
    </source>
</evidence>
<keyword evidence="6" id="KW-1185">Reference proteome</keyword>
<feature type="domain" description="RRM" evidence="4">
    <location>
        <begin position="74"/>
        <end position="175"/>
    </location>
</feature>
<dbReference type="Pfam" id="PF00076">
    <property type="entry name" value="RRM_1"/>
    <property type="match status" value="2"/>
</dbReference>
<reference evidence="5 6" key="1">
    <citation type="journal article" date="2016" name="Sci. Rep.">
        <title>The Dendrobium catenatum Lindl. genome sequence provides insights into polysaccharide synthase, floral development and adaptive evolution.</title>
        <authorList>
            <person name="Zhang G.Q."/>
            <person name="Xu Q."/>
            <person name="Bian C."/>
            <person name="Tsai W.C."/>
            <person name="Yeh C.M."/>
            <person name="Liu K.W."/>
            <person name="Yoshida K."/>
            <person name="Zhang L.S."/>
            <person name="Chang S.B."/>
            <person name="Chen F."/>
            <person name="Shi Y."/>
            <person name="Su Y.Y."/>
            <person name="Zhang Y.Q."/>
            <person name="Chen L.J."/>
            <person name="Yin Y."/>
            <person name="Lin M."/>
            <person name="Huang H."/>
            <person name="Deng H."/>
            <person name="Wang Z.W."/>
            <person name="Zhu S.L."/>
            <person name="Zhao X."/>
            <person name="Deng C."/>
            <person name="Niu S.C."/>
            <person name="Huang J."/>
            <person name="Wang M."/>
            <person name="Liu G.H."/>
            <person name="Yang H.J."/>
            <person name="Xiao X.J."/>
            <person name="Hsiao Y.Y."/>
            <person name="Wu W.L."/>
            <person name="Chen Y.Y."/>
            <person name="Mitsuda N."/>
            <person name="Ohme-Takagi M."/>
            <person name="Luo Y.B."/>
            <person name="Van de Peer Y."/>
            <person name="Liu Z.J."/>
        </authorList>
    </citation>
    <scope>NUCLEOTIDE SEQUENCE [LARGE SCALE GENOMIC DNA]</scope>
    <source>
        <tissue evidence="5">The whole plant</tissue>
    </source>
</reference>
<sequence length="250" mass="27948">MESDQKGKGAATNDDSVDNELVPGRNSLMERNLRSLTETLHEKELVDLLVKLGMTFPQAAEEIRDSARLYLANQRLAVYGLPEKTTSETLCDAFSSSYGEIAEGHVMTDSATGKSRRFGFITFKKKNSLKKALEREGTIVDGKLSFHHLASESFDGAVATADVESRRLFVGDLSQDITTDMLLGFFSKYGEIEEGSVVYDEETRKSKEYGFVTFKTFQDAMKAINDQDKILGKSKLVVKTAYYKYKPKNL</sequence>
<dbReference type="AlphaFoldDB" id="A0A2I0X488"/>
<dbReference type="PANTHER" id="PTHR48024">
    <property type="entry name" value="GEO13361P1-RELATED"/>
    <property type="match status" value="1"/>
</dbReference>
<feature type="region of interest" description="Disordered" evidence="3">
    <location>
        <begin position="1"/>
        <end position="26"/>
    </location>
</feature>